<accession>A0AAU9EQ02</accession>
<dbReference type="InterPro" id="IPR009923">
    <property type="entry name" value="Dodecin"/>
</dbReference>
<dbReference type="PANTHER" id="PTHR39324">
    <property type="entry name" value="CALCIUM DODECIN"/>
    <property type="match status" value="1"/>
</dbReference>
<dbReference type="SUPFAM" id="SSF89807">
    <property type="entry name" value="Dodecin-like"/>
    <property type="match status" value="1"/>
</dbReference>
<dbReference type="InterPro" id="IPR036694">
    <property type="entry name" value="Dodecin-like_sf"/>
</dbReference>
<dbReference type="Gene3D" id="3.30.1660.10">
    <property type="entry name" value="Flavin-binding protein dodecin"/>
    <property type="match status" value="1"/>
</dbReference>
<proteinExistence type="predicted"/>
<sequence>MGEKRVARVTEIVAASPVSLDDAIKVGFERATRTLRGITGMKVVEQRVSVMENQISEYRVRLEVIFVLEA</sequence>
<keyword evidence="2" id="KW-1185">Reference proteome</keyword>
<dbReference type="EMBL" id="AP028679">
    <property type="protein sequence ID" value="BEQ17099.1"/>
    <property type="molecule type" value="Genomic_DNA"/>
</dbReference>
<evidence type="ECO:0000313" key="2">
    <source>
        <dbReference type="Proteomes" id="UP001366166"/>
    </source>
</evidence>
<dbReference type="RefSeq" id="WP_338603877.1">
    <property type="nucleotide sequence ID" value="NZ_AP028679.1"/>
</dbReference>
<name>A0AAU9EQ02_9BACT</name>
<evidence type="ECO:0000313" key="1">
    <source>
        <dbReference type="EMBL" id="BEQ17099.1"/>
    </source>
</evidence>
<evidence type="ECO:0008006" key="3">
    <source>
        <dbReference type="Google" id="ProtNLM"/>
    </source>
</evidence>
<dbReference type="InterPro" id="IPR025543">
    <property type="entry name" value="Dodecin-like"/>
</dbReference>
<reference evidence="2" key="1">
    <citation type="journal article" date="2023" name="Arch. Microbiol.">
        <title>Desulfoferula mesophilus gen. nov. sp. nov., a mesophilic sulfate-reducing bacterium isolated from a brackish lake sediment.</title>
        <authorList>
            <person name="Watanabe T."/>
            <person name="Yabe T."/>
            <person name="Tsuji J.M."/>
            <person name="Fukui M."/>
        </authorList>
    </citation>
    <scope>NUCLEOTIDE SEQUENCE [LARGE SCALE GENOMIC DNA]</scope>
    <source>
        <strain evidence="2">12FAK</strain>
    </source>
</reference>
<dbReference type="KEGG" id="dmp:FAK_41650"/>
<dbReference type="Proteomes" id="UP001366166">
    <property type="component" value="Chromosome"/>
</dbReference>
<dbReference type="AlphaFoldDB" id="A0AAU9EQ02"/>
<protein>
    <recommendedName>
        <fullName evidence="3">Dodecin domain-containing protein</fullName>
    </recommendedName>
</protein>
<dbReference type="Pfam" id="PF07311">
    <property type="entry name" value="Dodecin"/>
    <property type="match status" value="1"/>
</dbReference>
<gene>
    <name evidence="1" type="ORF">FAK_41650</name>
</gene>
<dbReference type="PANTHER" id="PTHR39324:SF1">
    <property type="entry name" value="CALCIUM DODECIN"/>
    <property type="match status" value="1"/>
</dbReference>
<organism evidence="1 2">
    <name type="scientific">Desulfoferula mesophila</name>
    <dbReference type="NCBI Taxonomy" id="3058419"/>
    <lineage>
        <taxon>Bacteria</taxon>
        <taxon>Pseudomonadati</taxon>
        <taxon>Thermodesulfobacteriota</taxon>
        <taxon>Desulfarculia</taxon>
        <taxon>Desulfarculales</taxon>
        <taxon>Desulfarculaceae</taxon>
        <taxon>Desulfoferula</taxon>
    </lineage>
</organism>